<feature type="compositionally biased region" description="Basic and acidic residues" evidence="2">
    <location>
        <begin position="38"/>
        <end position="48"/>
    </location>
</feature>
<comment type="caution">
    <text evidence="3">The sequence shown here is derived from an EMBL/GenBank/DDBJ whole genome shotgun (WGS) entry which is preliminary data.</text>
</comment>
<organism evidence="3 4">
    <name type="scientific">Eragrostis curvula</name>
    <name type="common">weeping love grass</name>
    <dbReference type="NCBI Taxonomy" id="38414"/>
    <lineage>
        <taxon>Eukaryota</taxon>
        <taxon>Viridiplantae</taxon>
        <taxon>Streptophyta</taxon>
        <taxon>Embryophyta</taxon>
        <taxon>Tracheophyta</taxon>
        <taxon>Spermatophyta</taxon>
        <taxon>Magnoliopsida</taxon>
        <taxon>Liliopsida</taxon>
        <taxon>Poales</taxon>
        <taxon>Poaceae</taxon>
        <taxon>PACMAD clade</taxon>
        <taxon>Chloridoideae</taxon>
        <taxon>Eragrostideae</taxon>
        <taxon>Eragrostidinae</taxon>
        <taxon>Eragrostis</taxon>
    </lineage>
</organism>
<feature type="non-terminal residue" evidence="3">
    <location>
        <position position="1"/>
    </location>
</feature>
<name>A0A5J9UDZ2_9POAL</name>
<keyword evidence="4" id="KW-1185">Reference proteome</keyword>
<feature type="compositionally biased region" description="Basic and acidic residues" evidence="2">
    <location>
        <begin position="69"/>
        <end position="80"/>
    </location>
</feature>
<reference evidence="3 4" key="1">
    <citation type="journal article" date="2019" name="Sci. Rep.">
        <title>A high-quality genome of Eragrostis curvula grass provides insights into Poaceae evolution and supports new strategies to enhance forage quality.</title>
        <authorList>
            <person name="Carballo J."/>
            <person name="Santos B.A.C.M."/>
            <person name="Zappacosta D."/>
            <person name="Garbus I."/>
            <person name="Selva J.P."/>
            <person name="Gallo C.A."/>
            <person name="Diaz A."/>
            <person name="Albertini E."/>
            <person name="Caccamo M."/>
            <person name="Echenique V."/>
        </authorList>
    </citation>
    <scope>NUCLEOTIDE SEQUENCE [LARGE SCALE GENOMIC DNA]</scope>
    <source>
        <strain evidence="4">cv. Victoria</strain>
        <tissue evidence="3">Leaf</tissue>
    </source>
</reference>
<keyword evidence="1" id="KW-0175">Coiled coil</keyword>
<protein>
    <submittedName>
        <fullName evidence="3">Uncharacterized protein</fullName>
    </submittedName>
</protein>
<accession>A0A5J9UDZ2</accession>
<dbReference type="OrthoDB" id="692592at2759"/>
<sequence length="238" mass="26551">MASSVTAADATDEARAWWLRFNNGVAVDEDDEEEVSEEEGHGARDAKAELVAGGRKAGAEAAGAYAGDGTERRSSPRLADDANGEEVSGGSNGQLLQGGMPPRKRKVITKRTKLQVDGAEEQNDRARSECQSAVLNGAKRFHLENENLKLQLALKTKELELEENRRLKLELILKTKENESLLKQNEELKAENERLKRTAKPPRTRRLCRSCQSFEFHDSRNCPEKQQAARSSEEEDYE</sequence>
<gene>
    <name evidence="3" type="ORF">EJB05_31594</name>
</gene>
<dbReference type="Gramene" id="TVU21923">
    <property type="protein sequence ID" value="TVU21923"/>
    <property type="gene ID" value="EJB05_31594"/>
</dbReference>
<feature type="coiled-coil region" evidence="1">
    <location>
        <begin position="109"/>
        <end position="198"/>
    </location>
</feature>
<evidence type="ECO:0000256" key="2">
    <source>
        <dbReference type="SAM" id="MobiDB-lite"/>
    </source>
</evidence>
<feature type="region of interest" description="Disordered" evidence="2">
    <location>
        <begin position="218"/>
        <end position="238"/>
    </location>
</feature>
<evidence type="ECO:0000313" key="3">
    <source>
        <dbReference type="EMBL" id="TVU21923.1"/>
    </source>
</evidence>
<dbReference type="Proteomes" id="UP000324897">
    <property type="component" value="Unassembled WGS sequence"/>
</dbReference>
<dbReference type="EMBL" id="RWGY01000026">
    <property type="protein sequence ID" value="TVU21923.1"/>
    <property type="molecule type" value="Genomic_DNA"/>
</dbReference>
<dbReference type="AlphaFoldDB" id="A0A5J9UDZ2"/>
<feature type="compositionally biased region" description="Low complexity" evidence="2">
    <location>
        <begin position="59"/>
        <end position="68"/>
    </location>
</feature>
<evidence type="ECO:0000313" key="4">
    <source>
        <dbReference type="Proteomes" id="UP000324897"/>
    </source>
</evidence>
<feature type="region of interest" description="Disordered" evidence="2">
    <location>
        <begin position="26"/>
        <end position="106"/>
    </location>
</feature>
<feature type="compositionally biased region" description="Acidic residues" evidence="2">
    <location>
        <begin position="27"/>
        <end position="37"/>
    </location>
</feature>
<evidence type="ECO:0000256" key="1">
    <source>
        <dbReference type="SAM" id="Coils"/>
    </source>
</evidence>
<proteinExistence type="predicted"/>